<dbReference type="Pfam" id="PF00484">
    <property type="entry name" value="Pro_CA"/>
    <property type="match status" value="1"/>
</dbReference>
<dbReference type="Gene3D" id="3.40.1050.10">
    <property type="entry name" value="Carbonic anhydrase"/>
    <property type="match status" value="1"/>
</dbReference>
<organism evidence="4 5">
    <name type="scientific">Corynebacterium genitalium ATCC 33030</name>
    <dbReference type="NCBI Taxonomy" id="585529"/>
    <lineage>
        <taxon>Bacteria</taxon>
        <taxon>Bacillati</taxon>
        <taxon>Actinomycetota</taxon>
        <taxon>Actinomycetes</taxon>
        <taxon>Mycobacteriales</taxon>
        <taxon>Corynebacteriaceae</taxon>
        <taxon>Corynebacterium</taxon>
    </lineage>
</organism>
<keyword evidence="4" id="KW-0456">Lyase</keyword>
<keyword evidence="3" id="KW-0862">Zinc</keyword>
<name>D7WA05_9CORY</name>
<dbReference type="PANTHER" id="PTHR11002">
    <property type="entry name" value="CARBONIC ANHYDRASE"/>
    <property type="match status" value="1"/>
</dbReference>
<dbReference type="PANTHER" id="PTHR11002:SF79">
    <property type="entry name" value="CARBONIC ANHYDRASE 2"/>
    <property type="match status" value="1"/>
</dbReference>
<dbReference type="InterPro" id="IPR001765">
    <property type="entry name" value="Carbonic_anhydrase"/>
</dbReference>
<evidence type="ECO:0000256" key="1">
    <source>
        <dbReference type="ARBA" id="ARBA00006217"/>
    </source>
</evidence>
<dbReference type="GO" id="GO:0004089">
    <property type="term" value="F:carbonate dehydratase activity"/>
    <property type="evidence" value="ECO:0007669"/>
    <property type="project" value="UniProtKB-EC"/>
</dbReference>
<dbReference type="STRING" id="585529.HMPREF0291_10880"/>
<evidence type="ECO:0000256" key="2">
    <source>
        <dbReference type="ARBA" id="ARBA00024993"/>
    </source>
</evidence>
<dbReference type="Proteomes" id="UP000004208">
    <property type="component" value="Unassembled WGS sequence"/>
</dbReference>
<keyword evidence="3" id="KW-0479">Metal-binding</keyword>
<feature type="binding site" evidence="3">
    <location>
        <position position="54"/>
    </location>
    <ligand>
        <name>Zn(2+)</name>
        <dbReference type="ChEBI" id="CHEBI:29105"/>
    </ligand>
</feature>
<feature type="binding site" evidence="3">
    <location>
        <position position="110"/>
    </location>
    <ligand>
        <name>Zn(2+)</name>
        <dbReference type="ChEBI" id="CHEBI:29105"/>
    </ligand>
</feature>
<dbReference type="AlphaFoldDB" id="D7WA05"/>
<comment type="similarity">
    <text evidence="1">Belongs to the beta-class carbonic anhydrase family.</text>
</comment>
<dbReference type="eggNOG" id="COG0288">
    <property type="taxonomic scope" value="Bacteria"/>
</dbReference>
<evidence type="ECO:0000256" key="3">
    <source>
        <dbReference type="PIRSR" id="PIRSR601765-1"/>
    </source>
</evidence>
<dbReference type="InterPro" id="IPR036874">
    <property type="entry name" value="Carbonic_anhydrase_sf"/>
</dbReference>
<feature type="binding site" evidence="3">
    <location>
        <position position="56"/>
    </location>
    <ligand>
        <name>Zn(2+)</name>
        <dbReference type="ChEBI" id="CHEBI:29105"/>
    </ligand>
</feature>
<evidence type="ECO:0000313" key="5">
    <source>
        <dbReference type="Proteomes" id="UP000004208"/>
    </source>
</evidence>
<comment type="caution">
    <text evidence="4">The sequence shown here is derived from an EMBL/GenBank/DDBJ whole genome shotgun (WGS) entry which is preliminary data.</text>
</comment>
<dbReference type="CDD" id="cd03378">
    <property type="entry name" value="beta_CA_cladeC"/>
    <property type="match status" value="1"/>
</dbReference>
<feature type="binding site" evidence="3">
    <location>
        <position position="107"/>
    </location>
    <ligand>
        <name>Zn(2+)</name>
        <dbReference type="ChEBI" id="CHEBI:29105"/>
    </ligand>
</feature>
<keyword evidence="5" id="KW-1185">Reference proteome</keyword>
<dbReference type="EMBL" id="ACLJ02000001">
    <property type="protein sequence ID" value="EFK55622.1"/>
    <property type="molecule type" value="Genomic_DNA"/>
</dbReference>
<gene>
    <name evidence="4" type="primary">cah</name>
    <name evidence="4" type="ORF">HMPREF0291_10880</name>
</gene>
<proteinExistence type="inferred from homology"/>
<dbReference type="GO" id="GO:0008270">
    <property type="term" value="F:zinc ion binding"/>
    <property type="evidence" value="ECO:0007669"/>
    <property type="project" value="InterPro"/>
</dbReference>
<dbReference type="SMART" id="SM00947">
    <property type="entry name" value="Pro_CA"/>
    <property type="match status" value="1"/>
</dbReference>
<reference evidence="4" key="1">
    <citation type="submission" date="2010-06" db="EMBL/GenBank/DDBJ databases">
        <authorList>
            <person name="Muzny D."/>
            <person name="Qin X."/>
            <person name="Buhay C."/>
            <person name="Dugan-Rocha S."/>
            <person name="Ding Y."/>
            <person name="Chen G."/>
            <person name="Hawes A."/>
            <person name="Holder M."/>
            <person name="Jhangiani S."/>
            <person name="Johnson A."/>
            <person name="Khan Z."/>
            <person name="Li Z."/>
            <person name="Liu W."/>
            <person name="Liu X."/>
            <person name="Perez L."/>
            <person name="Shen H."/>
            <person name="Wang Q."/>
            <person name="Watt J."/>
            <person name="Xi L."/>
            <person name="Xin Y."/>
            <person name="Zhou J."/>
            <person name="Deng J."/>
            <person name="Jiang H."/>
            <person name="Liu Y."/>
            <person name="Qu J."/>
            <person name="Song X.-Z."/>
            <person name="Zhang L."/>
            <person name="Villasana D."/>
            <person name="Johnson A."/>
            <person name="Liu J."/>
            <person name="Liyanage D."/>
            <person name="Lorensuhewa L."/>
            <person name="Robinson T."/>
            <person name="Song A."/>
            <person name="Song B.-B."/>
            <person name="Dinh H."/>
            <person name="Thornton R."/>
            <person name="Coyle M."/>
            <person name="Francisco L."/>
            <person name="Jackson L."/>
            <person name="Javaid M."/>
            <person name="Korchina V."/>
            <person name="Kovar C."/>
            <person name="Mata R."/>
            <person name="Mathew T."/>
            <person name="Ngo R."/>
            <person name="Nguyen L."/>
            <person name="Nguyen N."/>
            <person name="Okwuonu G."/>
            <person name="Ongeri F."/>
            <person name="Pham C."/>
            <person name="Simmons D."/>
            <person name="Wilczek-Boney K."/>
            <person name="Hale W."/>
            <person name="Jakkamsetti A."/>
            <person name="Pham P."/>
            <person name="Ruth R."/>
            <person name="San Lucas F."/>
            <person name="Warren J."/>
            <person name="Zhang J."/>
            <person name="Zhao Z."/>
            <person name="Zhou C."/>
            <person name="Zhu D."/>
            <person name="Lee S."/>
            <person name="Bess C."/>
            <person name="Blankenburg K."/>
            <person name="Forbes L."/>
            <person name="Fu Q."/>
            <person name="Gubbala S."/>
            <person name="Hirani K."/>
            <person name="Jayaseelan J.C."/>
            <person name="Lara F."/>
            <person name="Munidasa M."/>
            <person name="Palculict T."/>
            <person name="Patil S."/>
            <person name="Pu L.-L."/>
            <person name="Saada N."/>
            <person name="Tang L."/>
            <person name="Weissenberger G."/>
            <person name="Zhu Y."/>
            <person name="Hemphill L."/>
            <person name="Shang Y."/>
            <person name="Youmans B."/>
            <person name="Ayvaz T."/>
            <person name="Ross M."/>
            <person name="Santibanez J."/>
            <person name="Aqrawi P."/>
            <person name="Gross S."/>
            <person name="Joshi V."/>
            <person name="Fowler G."/>
            <person name="Nazareth L."/>
            <person name="Reid J."/>
            <person name="Worley K."/>
            <person name="Petrosino J."/>
            <person name="Highlander S."/>
            <person name="Gibbs R."/>
        </authorList>
    </citation>
    <scope>NUCLEOTIDE SEQUENCE [LARGE SCALE GENOMIC DNA]</scope>
    <source>
        <strain evidence="4">ATCC 33030</strain>
    </source>
</reference>
<comment type="function">
    <text evidence="2">Catalyzes the reversible hydration of carbon dioxide to form bicarbonate.</text>
</comment>
<evidence type="ECO:0000313" key="4">
    <source>
        <dbReference type="EMBL" id="EFK55622.1"/>
    </source>
</evidence>
<dbReference type="SUPFAM" id="SSF53056">
    <property type="entry name" value="beta-carbonic anhydrase, cab"/>
    <property type="match status" value="1"/>
</dbReference>
<sequence length="206" mass="22392">MAMAFRKIPRETWQHLLEGNERFATETSERPNNNSARLQELRAGQEPYAAVLACSDSRVPVEMLFDAGLGELFVVRTAGGCVDAAVTGSLEFAVKNLGVSLIVVLSHESCGAIGAAATSFEEGEMPTDLTRVFVEKIAPSVIEAKKLEHADRAVIEETHATVTAEHLRHRIPDVEDRIADGSLGIVAARYRLEDGRVTPVGEHFGR</sequence>
<dbReference type="EC" id="4.2.1.1" evidence="4"/>
<accession>D7WA05</accession>
<protein>
    <submittedName>
        <fullName evidence="4">Carbonate dehydratase</fullName>
        <ecNumber evidence="4">4.2.1.1</ecNumber>
    </submittedName>
</protein>
<comment type="cofactor">
    <cofactor evidence="3">
        <name>Zn(2+)</name>
        <dbReference type="ChEBI" id="CHEBI:29105"/>
    </cofactor>
    <text evidence="3">Binds 1 zinc ion per subunit.</text>
</comment>
<dbReference type="HOGENOM" id="CLU_053879_4_1_11"/>